<dbReference type="InParanoid" id="A0A0C3PRS1"/>
<evidence type="ECO:0000313" key="2">
    <source>
        <dbReference type="Proteomes" id="UP000054217"/>
    </source>
</evidence>
<dbReference type="Proteomes" id="UP000054217">
    <property type="component" value="Unassembled WGS sequence"/>
</dbReference>
<keyword evidence="2" id="KW-1185">Reference proteome</keyword>
<reference evidence="2" key="2">
    <citation type="submission" date="2015-01" db="EMBL/GenBank/DDBJ databases">
        <title>Evolutionary Origins and Diversification of the Mycorrhizal Mutualists.</title>
        <authorList>
            <consortium name="DOE Joint Genome Institute"/>
            <consortium name="Mycorrhizal Genomics Consortium"/>
            <person name="Kohler A."/>
            <person name="Kuo A."/>
            <person name="Nagy L.G."/>
            <person name="Floudas D."/>
            <person name="Copeland A."/>
            <person name="Barry K.W."/>
            <person name="Cichocki N."/>
            <person name="Veneault-Fourrey C."/>
            <person name="LaButti K."/>
            <person name="Lindquist E.A."/>
            <person name="Lipzen A."/>
            <person name="Lundell T."/>
            <person name="Morin E."/>
            <person name="Murat C."/>
            <person name="Riley R."/>
            <person name="Ohm R."/>
            <person name="Sun H."/>
            <person name="Tunlid A."/>
            <person name="Henrissat B."/>
            <person name="Grigoriev I.V."/>
            <person name="Hibbett D.S."/>
            <person name="Martin F."/>
        </authorList>
    </citation>
    <scope>NUCLEOTIDE SEQUENCE [LARGE SCALE GENOMIC DNA]</scope>
    <source>
        <strain evidence="2">Marx 270</strain>
    </source>
</reference>
<sequence>MKSTRQMAFRYHRNLVFPNITQTMMFFESARGCCRSRASFVFTCLSWPPHMAMYSCHKAKPESKAYMDSQGISRRSYRSWFPCFQDSGVYAAVLRANVFPADLLSGTSSWFPLNAHTVTPTPEIMVL</sequence>
<accession>A0A0C3PRS1</accession>
<organism evidence="1 2">
    <name type="scientific">Pisolithus tinctorius Marx 270</name>
    <dbReference type="NCBI Taxonomy" id="870435"/>
    <lineage>
        <taxon>Eukaryota</taxon>
        <taxon>Fungi</taxon>
        <taxon>Dikarya</taxon>
        <taxon>Basidiomycota</taxon>
        <taxon>Agaricomycotina</taxon>
        <taxon>Agaricomycetes</taxon>
        <taxon>Agaricomycetidae</taxon>
        <taxon>Boletales</taxon>
        <taxon>Sclerodermatineae</taxon>
        <taxon>Pisolithaceae</taxon>
        <taxon>Pisolithus</taxon>
    </lineage>
</organism>
<protein>
    <submittedName>
        <fullName evidence="1">Uncharacterized protein</fullName>
    </submittedName>
</protein>
<gene>
    <name evidence="1" type="ORF">M404DRAFT_840399</name>
</gene>
<evidence type="ECO:0000313" key="1">
    <source>
        <dbReference type="EMBL" id="KIO11304.1"/>
    </source>
</evidence>
<reference evidence="1 2" key="1">
    <citation type="submission" date="2014-04" db="EMBL/GenBank/DDBJ databases">
        <authorList>
            <consortium name="DOE Joint Genome Institute"/>
            <person name="Kuo A."/>
            <person name="Kohler A."/>
            <person name="Costa M.D."/>
            <person name="Nagy L.G."/>
            <person name="Floudas D."/>
            <person name="Copeland A."/>
            <person name="Barry K.W."/>
            <person name="Cichocki N."/>
            <person name="Veneault-Fourrey C."/>
            <person name="LaButti K."/>
            <person name="Lindquist E.A."/>
            <person name="Lipzen A."/>
            <person name="Lundell T."/>
            <person name="Morin E."/>
            <person name="Murat C."/>
            <person name="Sun H."/>
            <person name="Tunlid A."/>
            <person name="Henrissat B."/>
            <person name="Grigoriev I.V."/>
            <person name="Hibbett D.S."/>
            <person name="Martin F."/>
            <person name="Nordberg H.P."/>
            <person name="Cantor M.N."/>
            <person name="Hua S.X."/>
        </authorList>
    </citation>
    <scope>NUCLEOTIDE SEQUENCE [LARGE SCALE GENOMIC DNA]</scope>
    <source>
        <strain evidence="1 2">Marx 270</strain>
    </source>
</reference>
<proteinExistence type="predicted"/>
<dbReference type="EMBL" id="KN831950">
    <property type="protein sequence ID" value="KIO11304.1"/>
    <property type="molecule type" value="Genomic_DNA"/>
</dbReference>
<dbReference type="HOGENOM" id="CLU_1971429_0_0_1"/>
<name>A0A0C3PRS1_PISTI</name>
<dbReference type="AlphaFoldDB" id="A0A0C3PRS1"/>